<accession>A0A2P2M642</accession>
<proteinExistence type="predicted"/>
<name>A0A2P2M642_RHIMU</name>
<sequence>MPLTFLDDLFLNAVVLIQYTLMIRFFQQTMWGETVFEYISVSRHFQMLILFWRMNSSAFLMKVINVQEDHTLCFQKSSQI</sequence>
<organism evidence="1">
    <name type="scientific">Rhizophora mucronata</name>
    <name type="common">Asiatic mangrove</name>
    <dbReference type="NCBI Taxonomy" id="61149"/>
    <lineage>
        <taxon>Eukaryota</taxon>
        <taxon>Viridiplantae</taxon>
        <taxon>Streptophyta</taxon>
        <taxon>Embryophyta</taxon>
        <taxon>Tracheophyta</taxon>
        <taxon>Spermatophyta</taxon>
        <taxon>Magnoliopsida</taxon>
        <taxon>eudicotyledons</taxon>
        <taxon>Gunneridae</taxon>
        <taxon>Pentapetalae</taxon>
        <taxon>rosids</taxon>
        <taxon>fabids</taxon>
        <taxon>Malpighiales</taxon>
        <taxon>Rhizophoraceae</taxon>
        <taxon>Rhizophora</taxon>
    </lineage>
</organism>
<evidence type="ECO:0000313" key="1">
    <source>
        <dbReference type="EMBL" id="MBX25695.1"/>
    </source>
</evidence>
<dbReference type="EMBL" id="GGEC01045211">
    <property type="protein sequence ID" value="MBX25695.1"/>
    <property type="molecule type" value="Transcribed_RNA"/>
</dbReference>
<dbReference type="AlphaFoldDB" id="A0A2P2M642"/>
<reference evidence="1" key="1">
    <citation type="submission" date="2018-02" db="EMBL/GenBank/DDBJ databases">
        <title>Rhizophora mucronata_Transcriptome.</title>
        <authorList>
            <person name="Meera S.P."/>
            <person name="Sreeshan A."/>
            <person name="Augustine A."/>
        </authorList>
    </citation>
    <scope>NUCLEOTIDE SEQUENCE</scope>
    <source>
        <tissue evidence="1">Leaf</tissue>
    </source>
</reference>
<protein>
    <submittedName>
        <fullName evidence="1">Uncharacterized protein</fullName>
    </submittedName>
</protein>